<gene>
    <name evidence="1" type="ORF">ACO22_04055</name>
</gene>
<protein>
    <submittedName>
        <fullName evidence="1">Uncharacterized protein</fullName>
    </submittedName>
</protein>
<dbReference type="VEuPathDB" id="FungiDB:PABG_05487"/>
<dbReference type="Proteomes" id="UP000242814">
    <property type="component" value="Unassembled WGS sequence"/>
</dbReference>
<comment type="caution">
    <text evidence="1">The sequence shown here is derived from an EMBL/GenBank/DDBJ whole genome shotgun (WGS) entry which is preliminary data.</text>
</comment>
<dbReference type="AlphaFoldDB" id="A0A1D2JEC5"/>
<reference evidence="1 2" key="1">
    <citation type="submission" date="2016-06" db="EMBL/GenBank/DDBJ databases">
        <authorList>
            <person name="Kjaerup R.B."/>
            <person name="Dalgaard T.S."/>
            <person name="Juul-Madsen H.R."/>
        </authorList>
    </citation>
    <scope>NUCLEOTIDE SEQUENCE [LARGE SCALE GENOMIC DNA]</scope>
    <source>
        <strain evidence="1 2">Pb300</strain>
    </source>
</reference>
<dbReference type="VEuPathDB" id="FungiDB:PADG_11985"/>
<name>A0A1D2JEC5_PARBR</name>
<sequence>MRTIAIFEILVSEMEDEKIKTRPVCDHRTLEYGRSTPVMIGLDLGGFRLEQNRNFRGCYPEGSKASTTDSGTTAYNVDFKCHTAGQNKSLLTEKFEEPSPILPCHCSVMGANITNWADSTKSTRLHQNTTDEEQDPDPTLYCSIAIRANLPCLGPYACKPFARETAGRHSD</sequence>
<evidence type="ECO:0000313" key="1">
    <source>
        <dbReference type="EMBL" id="ODH27886.1"/>
    </source>
</evidence>
<evidence type="ECO:0000313" key="2">
    <source>
        <dbReference type="Proteomes" id="UP000242814"/>
    </source>
</evidence>
<organism evidence="1 2">
    <name type="scientific">Paracoccidioides brasiliensis</name>
    <dbReference type="NCBI Taxonomy" id="121759"/>
    <lineage>
        <taxon>Eukaryota</taxon>
        <taxon>Fungi</taxon>
        <taxon>Dikarya</taxon>
        <taxon>Ascomycota</taxon>
        <taxon>Pezizomycotina</taxon>
        <taxon>Eurotiomycetes</taxon>
        <taxon>Eurotiomycetidae</taxon>
        <taxon>Onygenales</taxon>
        <taxon>Ajellomycetaceae</taxon>
        <taxon>Paracoccidioides</taxon>
    </lineage>
</organism>
<proteinExistence type="predicted"/>
<accession>A0A1D2JEC5</accession>
<dbReference type="EMBL" id="LZYO01000154">
    <property type="protein sequence ID" value="ODH27886.1"/>
    <property type="molecule type" value="Genomic_DNA"/>
</dbReference>